<evidence type="ECO:0000256" key="1">
    <source>
        <dbReference type="SAM" id="SignalP"/>
    </source>
</evidence>
<keyword evidence="3" id="KW-1185">Reference proteome</keyword>
<organism evidence="2 3">
    <name type="scientific">Batillaria attramentaria</name>
    <dbReference type="NCBI Taxonomy" id="370345"/>
    <lineage>
        <taxon>Eukaryota</taxon>
        <taxon>Metazoa</taxon>
        <taxon>Spiralia</taxon>
        <taxon>Lophotrochozoa</taxon>
        <taxon>Mollusca</taxon>
        <taxon>Gastropoda</taxon>
        <taxon>Caenogastropoda</taxon>
        <taxon>Sorbeoconcha</taxon>
        <taxon>Cerithioidea</taxon>
        <taxon>Batillariidae</taxon>
        <taxon>Batillaria</taxon>
    </lineage>
</organism>
<evidence type="ECO:0008006" key="4">
    <source>
        <dbReference type="Google" id="ProtNLM"/>
    </source>
</evidence>
<gene>
    <name evidence="2" type="ORF">BaRGS_00020952</name>
</gene>
<proteinExistence type="predicted"/>
<protein>
    <recommendedName>
        <fullName evidence="4">Secreted protein</fullName>
    </recommendedName>
</protein>
<comment type="caution">
    <text evidence="2">The sequence shown here is derived from an EMBL/GenBank/DDBJ whole genome shotgun (WGS) entry which is preliminary data.</text>
</comment>
<sequence length="115" mass="12730">MSLATLFGGICLKGWPVSSVCLQVGILACGQHIIVSGDACQHVVSRVYTYSAVNLFSLVIPSPEWLRDRTCSRQHVSPGRWTLWPLSSEPSSSFVFDRAHVTAGSRVWHDEHYAD</sequence>
<feature type="chain" id="PRO_5044777726" description="Secreted protein" evidence="1">
    <location>
        <begin position="20"/>
        <end position="115"/>
    </location>
</feature>
<reference evidence="2 3" key="1">
    <citation type="journal article" date="2023" name="Sci. Data">
        <title>Genome assembly of the Korean intertidal mud-creeper Batillaria attramentaria.</title>
        <authorList>
            <person name="Patra A.K."/>
            <person name="Ho P.T."/>
            <person name="Jun S."/>
            <person name="Lee S.J."/>
            <person name="Kim Y."/>
            <person name="Won Y.J."/>
        </authorList>
    </citation>
    <scope>NUCLEOTIDE SEQUENCE [LARGE SCALE GENOMIC DNA]</scope>
    <source>
        <strain evidence="2">Wonlab-2016</strain>
    </source>
</reference>
<dbReference type="Proteomes" id="UP001519460">
    <property type="component" value="Unassembled WGS sequence"/>
</dbReference>
<evidence type="ECO:0000313" key="3">
    <source>
        <dbReference type="Proteomes" id="UP001519460"/>
    </source>
</evidence>
<name>A0ABD0KKR2_9CAEN</name>
<feature type="signal peptide" evidence="1">
    <location>
        <begin position="1"/>
        <end position="19"/>
    </location>
</feature>
<accession>A0ABD0KKR2</accession>
<dbReference type="EMBL" id="JACVVK020000159">
    <property type="protein sequence ID" value="KAK7487811.1"/>
    <property type="molecule type" value="Genomic_DNA"/>
</dbReference>
<evidence type="ECO:0000313" key="2">
    <source>
        <dbReference type="EMBL" id="KAK7487811.1"/>
    </source>
</evidence>
<dbReference type="AlphaFoldDB" id="A0ABD0KKR2"/>
<keyword evidence="1" id="KW-0732">Signal</keyword>